<dbReference type="NCBIfam" id="TIGR01613">
    <property type="entry name" value="primase_Cterm"/>
    <property type="match status" value="1"/>
</dbReference>
<organism evidence="5 6">
    <name type="scientific">Levilactobacillus suantsaiihabitans</name>
    <dbReference type="NCBI Taxonomy" id="2487722"/>
    <lineage>
        <taxon>Bacteria</taxon>
        <taxon>Bacillati</taxon>
        <taxon>Bacillota</taxon>
        <taxon>Bacilli</taxon>
        <taxon>Lactobacillales</taxon>
        <taxon>Lactobacillaceae</taxon>
        <taxon>Levilactobacillus</taxon>
    </lineage>
</organism>
<name>A0A4Z0J839_9LACO</name>
<dbReference type="Proteomes" id="UP000297348">
    <property type="component" value="Unassembled WGS sequence"/>
</dbReference>
<accession>A0A4Z0J839</accession>
<dbReference type="SUPFAM" id="SSF52540">
    <property type="entry name" value="P-loop containing nucleoside triphosphate hydrolases"/>
    <property type="match status" value="1"/>
</dbReference>
<keyword evidence="3" id="KW-0067">ATP-binding</keyword>
<evidence type="ECO:0000256" key="1">
    <source>
        <dbReference type="ARBA" id="ARBA00022741"/>
    </source>
</evidence>
<dbReference type="RefSeq" id="WP_135368887.1">
    <property type="nucleotide sequence ID" value="NZ_RKLX01000028.1"/>
</dbReference>
<dbReference type="InterPro" id="IPR051620">
    <property type="entry name" value="ORF904-like_C"/>
</dbReference>
<sequence>MSESRALKNPRLNYIRRYVNPSFNFSDTNNIGDKLRISAFRKCDCQSDLFDNEFGFMGKSIEKAWRMYMDSERMNEKENDLSIGEAISSFGLQLLQREAQMLSSSQESLMINHEGMAKLLLRVFAVTQLANKQGLLIYDWHKKCYEYIDDNDVLRKAIAALLNTITVDGWTSYTETRILDLVGHSLKPVALSSFDTKYSSFGGKLLNLETLEDGGDADPDKLVLHYSDVILDETAQCSKFQNFLDEDLPDEMSQKFLQEYTGYLLDPTNKAHAFLIIHGSGQNGKSVYLGLITQLLGSDSVSASNIEALGRNFGLSPLVGKLANISNEGEAVDFTTAELKAITSGDPVQVNPKNRDMFSVVLRTKFIFSTNNLPTTTDTSEGFVRRLNILPFSIHIAKDKVNPNLPKELGQELSGILNWAIAGLRRLRSNDYNFTESKEMQKAKAHYVLNNQPVRRFVKECFLPSNGSKIAFSDLRAVYADWLKENDLEDVGTLDKRVFLEKVKAEVSNVYNKESVVVNMHGHRKGIAGYHISIEGSKANEK</sequence>
<dbReference type="EMBL" id="RKLX01000028">
    <property type="protein sequence ID" value="TGD17558.1"/>
    <property type="molecule type" value="Genomic_DNA"/>
</dbReference>
<keyword evidence="1" id="KW-0547">Nucleotide-binding</keyword>
<dbReference type="InterPro" id="IPR014015">
    <property type="entry name" value="Helicase_SF3_DNA-vir"/>
</dbReference>
<evidence type="ECO:0000313" key="6">
    <source>
        <dbReference type="Proteomes" id="UP000297348"/>
    </source>
</evidence>
<dbReference type="Pfam" id="PF19263">
    <property type="entry name" value="DUF5906"/>
    <property type="match status" value="1"/>
</dbReference>
<dbReference type="Gene3D" id="3.40.50.300">
    <property type="entry name" value="P-loop containing nucleotide triphosphate hydrolases"/>
    <property type="match status" value="1"/>
</dbReference>
<dbReference type="GO" id="GO:0005524">
    <property type="term" value="F:ATP binding"/>
    <property type="evidence" value="ECO:0007669"/>
    <property type="project" value="UniProtKB-KW"/>
</dbReference>
<dbReference type="PANTHER" id="PTHR35372:SF2">
    <property type="entry name" value="SF3 HELICASE DOMAIN-CONTAINING PROTEIN"/>
    <property type="match status" value="1"/>
</dbReference>
<keyword evidence="6" id="KW-1185">Reference proteome</keyword>
<keyword evidence="2" id="KW-0378">Hydrolase</keyword>
<dbReference type="PANTHER" id="PTHR35372">
    <property type="entry name" value="ATP BINDING PROTEIN-RELATED"/>
    <property type="match status" value="1"/>
</dbReference>
<evidence type="ECO:0000259" key="4">
    <source>
        <dbReference type="PROSITE" id="PS51206"/>
    </source>
</evidence>
<comment type="caution">
    <text evidence="5">The sequence shown here is derived from an EMBL/GenBank/DDBJ whole genome shotgun (WGS) entry which is preliminary data.</text>
</comment>
<feature type="domain" description="SF3 helicase" evidence="4">
    <location>
        <begin position="252"/>
        <end position="405"/>
    </location>
</feature>
<gene>
    <name evidence="5" type="ORF">EGT51_11875</name>
</gene>
<dbReference type="OrthoDB" id="9763644at2"/>
<dbReference type="AlphaFoldDB" id="A0A4Z0J839"/>
<proteinExistence type="predicted"/>
<protein>
    <recommendedName>
        <fullName evidence="4">SF3 helicase domain-containing protein</fullName>
    </recommendedName>
</protein>
<evidence type="ECO:0000256" key="2">
    <source>
        <dbReference type="ARBA" id="ARBA00022801"/>
    </source>
</evidence>
<dbReference type="InterPro" id="IPR045455">
    <property type="entry name" value="NrS-1_pol-like_helicase"/>
</dbReference>
<dbReference type="GO" id="GO:0016787">
    <property type="term" value="F:hydrolase activity"/>
    <property type="evidence" value="ECO:0007669"/>
    <property type="project" value="UniProtKB-KW"/>
</dbReference>
<dbReference type="PROSITE" id="PS51206">
    <property type="entry name" value="SF3_HELICASE_1"/>
    <property type="match status" value="1"/>
</dbReference>
<evidence type="ECO:0000313" key="5">
    <source>
        <dbReference type="EMBL" id="TGD17558.1"/>
    </source>
</evidence>
<evidence type="ECO:0000256" key="3">
    <source>
        <dbReference type="ARBA" id="ARBA00022840"/>
    </source>
</evidence>
<dbReference type="InterPro" id="IPR006500">
    <property type="entry name" value="Helicase_put_C_phage/plasmid"/>
</dbReference>
<dbReference type="InterPro" id="IPR027417">
    <property type="entry name" value="P-loop_NTPase"/>
</dbReference>
<reference evidence="5 6" key="1">
    <citation type="submission" date="2018-10" db="EMBL/GenBank/DDBJ databases">
        <title>Lactobacillus sp. R7 and Lactobacillus sp. R19 isolated from fermented mustard green product of Taiwan.</title>
        <authorList>
            <person name="Lin S.-T."/>
        </authorList>
    </citation>
    <scope>NUCLEOTIDE SEQUENCE [LARGE SCALE GENOMIC DNA]</scope>
    <source>
        <strain evidence="5 6">BCRC 81129</strain>
    </source>
</reference>